<feature type="region of interest" description="Disordered" evidence="9">
    <location>
        <begin position="62"/>
        <end position="107"/>
    </location>
</feature>
<reference evidence="10 11" key="1">
    <citation type="journal article" date="2018" name="IMA Fungus">
        <title>IMA Genome-F 9: Draft genome sequence of Annulohypoxylon stygium, Aspergillus mulundensis, Berkeleyomyces basicola (syn. Thielaviopsis basicola), Ceratocystis smalleyi, two Cercospora beticola strains, Coleophoma cylindrospora, Fusarium fracticaudum, Phialophora cf. hyalina, and Morchella septimelata.</title>
        <authorList>
            <person name="Wingfield B.D."/>
            <person name="Bills G.F."/>
            <person name="Dong Y."/>
            <person name="Huang W."/>
            <person name="Nel W.J."/>
            <person name="Swalarsk-Parry B.S."/>
            <person name="Vaghefi N."/>
            <person name="Wilken P.M."/>
            <person name="An Z."/>
            <person name="de Beer Z.W."/>
            <person name="De Vos L."/>
            <person name="Chen L."/>
            <person name="Duong T.A."/>
            <person name="Gao Y."/>
            <person name="Hammerbacher A."/>
            <person name="Kikkert J.R."/>
            <person name="Li Y."/>
            <person name="Li H."/>
            <person name="Li K."/>
            <person name="Li Q."/>
            <person name="Liu X."/>
            <person name="Ma X."/>
            <person name="Naidoo K."/>
            <person name="Pethybridge S.J."/>
            <person name="Sun J."/>
            <person name="Steenkamp E.T."/>
            <person name="van der Nest M.A."/>
            <person name="van Wyk S."/>
            <person name="Wingfield M.J."/>
            <person name="Xiong C."/>
            <person name="Yue Q."/>
            <person name="Zhang X."/>
        </authorList>
    </citation>
    <scope>NUCLEOTIDE SEQUENCE [LARGE SCALE GENOMIC DNA]</scope>
    <source>
        <strain evidence="10 11">BP 5553</strain>
    </source>
</reference>
<protein>
    <recommendedName>
        <fullName evidence="3 8">DNA replication regulator SLD2</fullName>
    </recommendedName>
</protein>
<feature type="compositionally biased region" description="Acidic residues" evidence="9">
    <location>
        <begin position="329"/>
        <end position="339"/>
    </location>
</feature>
<comment type="subcellular location">
    <subcellularLocation>
        <location evidence="1 8">Nucleus</location>
    </subcellularLocation>
</comment>
<dbReference type="Gene3D" id="1.10.10.1460">
    <property type="match status" value="1"/>
</dbReference>
<feature type="compositionally biased region" description="Basic residues" evidence="9">
    <location>
        <begin position="76"/>
        <end position="93"/>
    </location>
</feature>
<feature type="region of interest" description="Disordered" evidence="9">
    <location>
        <begin position="281"/>
        <end position="451"/>
    </location>
</feature>
<dbReference type="InterPro" id="IPR021110">
    <property type="entry name" value="DNA_rep_checkpnt_protein"/>
</dbReference>
<evidence type="ECO:0000256" key="7">
    <source>
        <dbReference type="ARBA" id="ARBA00025253"/>
    </source>
</evidence>
<dbReference type="PANTHER" id="PTHR28124:SF1">
    <property type="entry name" value="DNA REPLICATION REGULATOR SLD2"/>
    <property type="match status" value="1"/>
</dbReference>
<dbReference type="GO" id="GO:0000727">
    <property type="term" value="P:double-strand break repair via break-induced replication"/>
    <property type="evidence" value="ECO:0007669"/>
    <property type="project" value="TreeGrafter"/>
</dbReference>
<dbReference type="Pfam" id="PF11719">
    <property type="entry name" value="Drc1-Sld2"/>
    <property type="match status" value="1"/>
</dbReference>
<dbReference type="AlphaFoldDB" id="A0A370TCB8"/>
<dbReference type="FunFam" id="1.10.10.1460:FF:000001">
    <property type="entry name" value="DNA replication regulator Sld2"/>
    <property type="match status" value="1"/>
</dbReference>
<dbReference type="GO" id="GO:1902977">
    <property type="term" value="P:mitotic DNA replication preinitiation complex assembly"/>
    <property type="evidence" value="ECO:0007669"/>
    <property type="project" value="TreeGrafter"/>
</dbReference>
<comment type="caution">
    <text evidence="10">The sequence shown here is derived from an EMBL/GenBank/DDBJ whole genome shotgun (WGS) entry which is preliminary data.</text>
</comment>
<evidence type="ECO:0000256" key="1">
    <source>
        <dbReference type="ARBA" id="ARBA00004123"/>
    </source>
</evidence>
<evidence type="ECO:0000256" key="2">
    <source>
        <dbReference type="ARBA" id="ARBA00007276"/>
    </source>
</evidence>
<comment type="function">
    <text evidence="7 8">Has a role in the initiation of DNA replication. Required at S-phase checkpoint.</text>
</comment>
<feature type="compositionally biased region" description="Basic residues" evidence="9">
    <location>
        <begin position="352"/>
        <end position="366"/>
    </location>
</feature>
<dbReference type="GeneID" id="43602151"/>
<dbReference type="Proteomes" id="UP000254866">
    <property type="component" value="Unassembled WGS sequence"/>
</dbReference>
<keyword evidence="4 8" id="KW-0235">DNA replication</keyword>
<dbReference type="RefSeq" id="XP_031865832.1">
    <property type="nucleotide sequence ID" value="XM_032017925.1"/>
</dbReference>
<proteinExistence type="inferred from homology"/>
<dbReference type="GO" id="GO:0003697">
    <property type="term" value="F:single-stranded DNA binding"/>
    <property type="evidence" value="ECO:0007669"/>
    <property type="project" value="TreeGrafter"/>
</dbReference>
<sequence length="492" mass="55260">MQETERQELTERSTALRAELKSWEKDFAAANDGHKASREDIKKHPDIAAKYKEYNKVRDVLSGKIIPSKEEPKRQTPQKRKHEGGHVASKRQHIIQTPSRGEIKPWDVDPYDSPSVVRNLFTPLKKTALGPTPQKDGQVLGLFDLLQEDPSPSKTETTKTIGTHIPVHSTPRKSKLENTLRHSRTPASTGKRYMLDAFATPLKNRHPNDHGNKTPSSISKLHFSTPSFLRRDSQRTQLPVLKENEDGISISPEMIRVPRKPLVRGLSSMLAGLRKMEEEAADDDLEALREMENEMAGIPSKPAPKQQVAAPKEPVLVEDSQPRLPLGGFDDEAMYDSEPEEPKDRGGEPLKVYKKKGQKRTTRRVNMKPSRSKPQSQAAVPTTEDSDDELATGPNDETVPDTQIDDDFTAGFEDVRNFDSDTQSEYTASEGGTRYRRPDQSKKRKVMGKDGKIKTAARKVGALAHQNFKRLKLRNSGAKGGPAHNSRFRRRK</sequence>
<evidence type="ECO:0000256" key="4">
    <source>
        <dbReference type="ARBA" id="ARBA00022705"/>
    </source>
</evidence>
<keyword evidence="5 8" id="KW-0539">Nucleus</keyword>
<name>A0A370TCB8_9HELO</name>
<evidence type="ECO:0000256" key="6">
    <source>
        <dbReference type="ARBA" id="ARBA00023306"/>
    </source>
</evidence>
<gene>
    <name evidence="10" type="ORF">BP5553_09302</name>
</gene>
<dbReference type="GO" id="GO:0031261">
    <property type="term" value="C:DNA replication preinitiation complex"/>
    <property type="evidence" value="ECO:0007669"/>
    <property type="project" value="TreeGrafter"/>
</dbReference>
<feature type="compositionally biased region" description="Basic and acidic residues" evidence="9">
    <location>
        <begin position="436"/>
        <end position="451"/>
    </location>
</feature>
<dbReference type="GO" id="GO:0006270">
    <property type="term" value="P:DNA replication initiation"/>
    <property type="evidence" value="ECO:0007669"/>
    <property type="project" value="UniProtKB-UniRule"/>
</dbReference>
<feature type="region of interest" description="Disordered" evidence="9">
    <location>
        <begin position="473"/>
        <end position="492"/>
    </location>
</feature>
<keyword evidence="6 8" id="KW-0131">Cell cycle</keyword>
<feature type="region of interest" description="Disordered" evidence="9">
    <location>
        <begin position="164"/>
        <end position="186"/>
    </location>
</feature>
<evidence type="ECO:0000313" key="11">
    <source>
        <dbReference type="Proteomes" id="UP000254866"/>
    </source>
</evidence>
<dbReference type="CDD" id="cd22289">
    <property type="entry name" value="RecQL4_SLD2_NTD"/>
    <property type="match status" value="1"/>
</dbReference>
<evidence type="ECO:0000256" key="9">
    <source>
        <dbReference type="SAM" id="MobiDB-lite"/>
    </source>
</evidence>
<comment type="similarity">
    <text evidence="2 8">Belongs to the SLD2 family.</text>
</comment>
<evidence type="ECO:0000313" key="10">
    <source>
        <dbReference type="EMBL" id="RDL31900.1"/>
    </source>
</evidence>
<dbReference type="OrthoDB" id="8775810at2759"/>
<evidence type="ECO:0000256" key="5">
    <source>
        <dbReference type="ARBA" id="ARBA00023242"/>
    </source>
</evidence>
<organism evidence="10 11">
    <name type="scientific">Venustampulla echinocandica</name>
    <dbReference type="NCBI Taxonomy" id="2656787"/>
    <lineage>
        <taxon>Eukaryota</taxon>
        <taxon>Fungi</taxon>
        <taxon>Dikarya</taxon>
        <taxon>Ascomycota</taxon>
        <taxon>Pezizomycotina</taxon>
        <taxon>Leotiomycetes</taxon>
        <taxon>Helotiales</taxon>
        <taxon>Pleuroascaceae</taxon>
        <taxon>Venustampulla</taxon>
    </lineage>
</organism>
<accession>A0A370TCB8</accession>
<keyword evidence="11" id="KW-1185">Reference proteome</keyword>
<evidence type="ECO:0000256" key="3">
    <source>
        <dbReference type="ARBA" id="ARBA00018363"/>
    </source>
</evidence>
<evidence type="ECO:0000256" key="8">
    <source>
        <dbReference type="RuleBase" id="RU367067"/>
    </source>
</evidence>
<dbReference type="GO" id="GO:0003688">
    <property type="term" value="F:DNA replication origin binding"/>
    <property type="evidence" value="ECO:0007669"/>
    <property type="project" value="TreeGrafter"/>
</dbReference>
<dbReference type="EMBL" id="NPIC01000011">
    <property type="protein sequence ID" value="RDL31900.1"/>
    <property type="molecule type" value="Genomic_DNA"/>
</dbReference>
<feature type="compositionally biased region" description="Basic and acidic residues" evidence="9">
    <location>
        <begin position="62"/>
        <end position="74"/>
    </location>
</feature>
<dbReference type="InterPro" id="IPR040203">
    <property type="entry name" value="Sld2"/>
</dbReference>
<dbReference type="PANTHER" id="PTHR28124">
    <property type="entry name" value="DNA REPLICATION REGULATOR SLD2"/>
    <property type="match status" value="1"/>
</dbReference>